<dbReference type="Pfam" id="PF13460">
    <property type="entry name" value="NAD_binding_10"/>
    <property type="match status" value="1"/>
</dbReference>
<reference evidence="2 3" key="1">
    <citation type="submission" date="2017-05" db="EMBL/GenBank/DDBJ databases">
        <authorList>
            <person name="Varghese N."/>
            <person name="Submissions S."/>
        </authorList>
    </citation>
    <scope>NUCLEOTIDE SEQUENCE [LARGE SCALE GENOMIC DNA]</scope>
    <source>
        <strain evidence="2 3">DSM 21985</strain>
    </source>
</reference>
<dbReference type="PANTHER" id="PTHR15020">
    <property type="entry name" value="FLAVIN REDUCTASE-RELATED"/>
    <property type="match status" value="1"/>
</dbReference>
<dbReference type="AlphaFoldDB" id="A0A521FIJ2"/>
<dbReference type="EMBL" id="FXTP01000019">
    <property type="protein sequence ID" value="SMO95471.1"/>
    <property type="molecule type" value="Genomic_DNA"/>
</dbReference>
<dbReference type="PANTHER" id="PTHR15020:SF50">
    <property type="entry name" value="UPF0659 PROTEIN YMR090W"/>
    <property type="match status" value="1"/>
</dbReference>
<evidence type="ECO:0000259" key="1">
    <source>
        <dbReference type="Pfam" id="PF13460"/>
    </source>
</evidence>
<feature type="domain" description="NAD(P)-binding" evidence="1">
    <location>
        <begin position="7"/>
        <end position="189"/>
    </location>
</feature>
<dbReference type="InterPro" id="IPR036291">
    <property type="entry name" value="NAD(P)-bd_dom_sf"/>
</dbReference>
<organism evidence="2 3">
    <name type="scientific">Gracilimonas mengyeensis</name>
    <dbReference type="NCBI Taxonomy" id="1302730"/>
    <lineage>
        <taxon>Bacteria</taxon>
        <taxon>Pseudomonadati</taxon>
        <taxon>Balneolota</taxon>
        <taxon>Balneolia</taxon>
        <taxon>Balneolales</taxon>
        <taxon>Balneolaceae</taxon>
        <taxon>Gracilimonas</taxon>
    </lineage>
</organism>
<dbReference type="CDD" id="cd05243">
    <property type="entry name" value="SDR_a5"/>
    <property type="match status" value="1"/>
</dbReference>
<evidence type="ECO:0000313" key="2">
    <source>
        <dbReference type="EMBL" id="SMO95471.1"/>
    </source>
</evidence>
<dbReference type="Proteomes" id="UP000317557">
    <property type="component" value="Unassembled WGS sequence"/>
</dbReference>
<accession>A0A521FIJ2</accession>
<evidence type="ECO:0000313" key="3">
    <source>
        <dbReference type="Proteomes" id="UP000317557"/>
    </source>
</evidence>
<gene>
    <name evidence="2" type="ORF">SAMN06265219_11931</name>
</gene>
<name>A0A521FIJ2_9BACT</name>
<dbReference type="InterPro" id="IPR016040">
    <property type="entry name" value="NAD(P)-bd_dom"/>
</dbReference>
<proteinExistence type="predicted"/>
<dbReference type="RefSeq" id="WP_142456125.1">
    <property type="nucleotide sequence ID" value="NZ_FXTP01000019.1"/>
</dbReference>
<protein>
    <submittedName>
        <fullName evidence="2">Uncharacterized conserved protein YbjT, contains NAD(P)-binding and DUF2867 domains</fullName>
    </submittedName>
</protein>
<keyword evidence="3" id="KW-1185">Reference proteome</keyword>
<sequence>MKVLVIGANGQIGQRLVKKLKDAGHNPKAMIRKEEQKSKFEEEGIETVLGDLEEDFSHAYEGVDAVVFTAGSGAQTPKSQTKVIDQNGAIKAVNEAGKAGTERFIMVSALLANRSTELWSEPMQHYYEAKSTADEHLRKSGLDYTVLMPGRLTNDEGTGKIELSEEIEVDDRTITRDDVASVIVAILDEESTFGKDLELLQGENSIEEAINSIN</sequence>
<dbReference type="Gene3D" id="3.40.50.720">
    <property type="entry name" value="NAD(P)-binding Rossmann-like Domain"/>
    <property type="match status" value="1"/>
</dbReference>
<dbReference type="SUPFAM" id="SSF51735">
    <property type="entry name" value="NAD(P)-binding Rossmann-fold domains"/>
    <property type="match status" value="1"/>
</dbReference>
<dbReference type="OrthoDB" id="9803892at2"/>